<organism evidence="23 24">
    <name type="scientific">Aspergillus wentii DTO 134E9</name>
    <dbReference type="NCBI Taxonomy" id="1073089"/>
    <lineage>
        <taxon>Eukaryota</taxon>
        <taxon>Fungi</taxon>
        <taxon>Dikarya</taxon>
        <taxon>Ascomycota</taxon>
        <taxon>Pezizomycotina</taxon>
        <taxon>Eurotiomycetes</taxon>
        <taxon>Eurotiomycetidae</taxon>
        <taxon>Eurotiales</taxon>
        <taxon>Aspergillaceae</taxon>
        <taxon>Aspergillus</taxon>
        <taxon>Aspergillus subgen. Cremei</taxon>
    </lineage>
</organism>
<evidence type="ECO:0000256" key="11">
    <source>
        <dbReference type="ARBA" id="ARBA00022964"/>
    </source>
</evidence>
<evidence type="ECO:0000259" key="22">
    <source>
        <dbReference type="PROSITE" id="PS51184"/>
    </source>
</evidence>
<keyword evidence="13" id="KW-0408">Iron</keyword>
<keyword evidence="12" id="KW-0560">Oxidoreductase</keyword>
<evidence type="ECO:0000256" key="19">
    <source>
        <dbReference type="PROSITE-ProRule" id="PRU00146"/>
    </source>
</evidence>
<name>A0A1L9R747_ASPWE</name>
<dbReference type="Pfam" id="PF17811">
    <property type="entry name" value="JHD"/>
    <property type="match status" value="1"/>
</dbReference>
<evidence type="ECO:0000256" key="17">
    <source>
        <dbReference type="ARBA" id="ARBA00031083"/>
    </source>
</evidence>
<dbReference type="GO" id="GO:0000981">
    <property type="term" value="F:DNA-binding transcription factor activity, RNA polymerase II-specific"/>
    <property type="evidence" value="ECO:0007669"/>
    <property type="project" value="InterPro"/>
</dbReference>
<feature type="region of interest" description="Disordered" evidence="20">
    <location>
        <begin position="899"/>
        <end position="998"/>
    </location>
</feature>
<feature type="compositionally biased region" description="Basic and acidic residues" evidence="20">
    <location>
        <begin position="1191"/>
        <end position="1201"/>
    </location>
</feature>
<evidence type="ECO:0000256" key="9">
    <source>
        <dbReference type="ARBA" id="ARBA00022833"/>
    </source>
</evidence>
<dbReference type="InterPro" id="IPR041070">
    <property type="entry name" value="JHD"/>
</dbReference>
<keyword evidence="7" id="KW-0479">Metal-binding</keyword>
<feature type="region of interest" description="Disordered" evidence="20">
    <location>
        <begin position="100"/>
        <end position="157"/>
    </location>
</feature>
<dbReference type="PROSITE" id="PS51184">
    <property type="entry name" value="JMJC"/>
    <property type="match status" value="1"/>
</dbReference>
<evidence type="ECO:0000256" key="15">
    <source>
        <dbReference type="ARBA" id="ARBA00023163"/>
    </source>
</evidence>
<comment type="subcellular location">
    <subcellularLocation>
        <location evidence="3">Nucleus</location>
    </subcellularLocation>
</comment>
<feature type="compositionally biased region" description="Basic and acidic residues" evidence="20">
    <location>
        <begin position="126"/>
        <end position="141"/>
    </location>
</feature>
<dbReference type="InterPro" id="IPR011011">
    <property type="entry name" value="Znf_FYVE_PHD"/>
</dbReference>
<dbReference type="InterPro" id="IPR050690">
    <property type="entry name" value="JHDM1_Histone_Demethylase"/>
</dbReference>
<dbReference type="STRING" id="1073089.A0A1L9R747"/>
<reference evidence="24" key="1">
    <citation type="journal article" date="2017" name="Genome Biol.">
        <title>Comparative genomics reveals high biological diversity and specific adaptations in the industrially and medically important fungal genus Aspergillus.</title>
        <authorList>
            <person name="de Vries R.P."/>
            <person name="Riley R."/>
            <person name="Wiebenga A."/>
            <person name="Aguilar-Osorio G."/>
            <person name="Amillis S."/>
            <person name="Uchima C.A."/>
            <person name="Anderluh G."/>
            <person name="Asadollahi M."/>
            <person name="Askin M."/>
            <person name="Barry K."/>
            <person name="Battaglia E."/>
            <person name="Bayram O."/>
            <person name="Benocci T."/>
            <person name="Braus-Stromeyer S.A."/>
            <person name="Caldana C."/>
            <person name="Canovas D."/>
            <person name="Cerqueira G.C."/>
            <person name="Chen F."/>
            <person name="Chen W."/>
            <person name="Choi C."/>
            <person name="Clum A."/>
            <person name="Dos Santos R.A."/>
            <person name="Damasio A.R."/>
            <person name="Diallinas G."/>
            <person name="Emri T."/>
            <person name="Fekete E."/>
            <person name="Flipphi M."/>
            <person name="Freyberg S."/>
            <person name="Gallo A."/>
            <person name="Gournas C."/>
            <person name="Habgood R."/>
            <person name="Hainaut M."/>
            <person name="Harispe M.L."/>
            <person name="Henrissat B."/>
            <person name="Hilden K.S."/>
            <person name="Hope R."/>
            <person name="Hossain A."/>
            <person name="Karabika E."/>
            <person name="Karaffa L."/>
            <person name="Karanyi Z."/>
            <person name="Krasevec N."/>
            <person name="Kuo A."/>
            <person name="Kusch H."/>
            <person name="LaButti K."/>
            <person name="Lagendijk E.L."/>
            <person name="Lapidus A."/>
            <person name="Levasseur A."/>
            <person name="Lindquist E."/>
            <person name="Lipzen A."/>
            <person name="Logrieco A.F."/>
            <person name="MacCabe A."/>
            <person name="Maekelae M.R."/>
            <person name="Malavazi I."/>
            <person name="Melin P."/>
            <person name="Meyer V."/>
            <person name="Mielnichuk N."/>
            <person name="Miskei M."/>
            <person name="Molnar A.P."/>
            <person name="Mule G."/>
            <person name="Ngan C.Y."/>
            <person name="Orejas M."/>
            <person name="Orosz E."/>
            <person name="Ouedraogo J.P."/>
            <person name="Overkamp K.M."/>
            <person name="Park H.-S."/>
            <person name="Perrone G."/>
            <person name="Piumi F."/>
            <person name="Punt P.J."/>
            <person name="Ram A.F."/>
            <person name="Ramon A."/>
            <person name="Rauscher S."/>
            <person name="Record E."/>
            <person name="Riano-Pachon D.M."/>
            <person name="Robert V."/>
            <person name="Roehrig J."/>
            <person name="Ruller R."/>
            <person name="Salamov A."/>
            <person name="Salih N.S."/>
            <person name="Samson R.A."/>
            <person name="Sandor E."/>
            <person name="Sanguinetti M."/>
            <person name="Schuetze T."/>
            <person name="Sepcic K."/>
            <person name="Shelest E."/>
            <person name="Sherlock G."/>
            <person name="Sophianopoulou V."/>
            <person name="Squina F.M."/>
            <person name="Sun H."/>
            <person name="Susca A."/>
            <person name="Todd R.B."/>
            <person name="Tsang A."/>
            <person name="Unkles S.E."/>
            <person name="van de Wiele N."/>
            <person name="van Rossen-Uffink D."/>
            <person name="Oliveira J.V."/>
            <person name="Vesth T.C."/>
            <person name="Visser J."/>
            <person name="Yu J.-H."/>
            <person name="Zhou M."/>
            <person name="Andersen M.R."/>
            <person name="Archer D.B."/>
            <person name="Baker S.E."/>
            <person name="Benoit I."/>
            <person name="Brakhage A.A."/>
            <person name="Braus G.H."/>
            <person name="Fischer R."/>
            <person name="Frisvad J.C."/>
            <person name="Goldman G.H."/>
            <person name="Houbraken J."/>
            <person name="Oakley B."/>
            <person name="Pocsi I."/>
            <person name="Scazzocchio C."/>
            <person name="Seiboth B."/>
            <person name="vanKuyk P.A."/>
            <person name="Wortman J."/>
            <person name="Dyer P.S."/>
            <person name="Grigoriev I.V."/>
        </authorList>
    </citation>
    <scope>NUCLEOTIDE SEQUENCE [LARGE SCALE GENOMIC DNA]</scope>
    <source>
        <strain evidence="24">DTO 134E9</strain>
    </source>
</reference>
<feature type="compositionally biased region" description="Polar residues" evidence="20">
    <location>
        <begin position="1372"/>
        <end position="1381"/>
    </location>
</feature>
<keyword evidence="8 19" id="KW-0863">Zinc-finger</keyword>
<evidence type="ECO:0000256" key="14">
    <source>
        <dbReference type="ARBA" id="ARBA00023015"/>
    </source>
</evidence>
<dbReference type="InterPro" id="IPR001965">
    <property type="entry name" value="Znf_PHD"/>
</dbReference>
<dbReference type="Pfam" id="PF02373">
    <property type="entry name" value="JmjC"/>
    <property type="match status" value="1"/>
</dbReference>
<evidence type="ECO:0000256" key="18">
    <source>
        <dbReference type="ARBA" id="ARBA00047915"/>
    </source>
</evidence>
<evidence type="ECO:0000313" key="23">
    <source>
        <dbReference type="EMBL" id="OJJ30703.1"/>
    </source>
</evidence>
<keyword evidence="16" id="KW-0539">Nucleus</keyword>
<dbReference type="CDD" id="cd00067">
    <property type="entry name" value="GAL4"/>
    <property type="match status" value="1"/>
</dbReference>
<dbReference type="VEuPathDB" id="FungiDB:ASPWEDRAFT_32861"/>
<dbReference type="PROSITE" id="PS50016">
    <property type="entry name" value="ZF_PHD_2"/>
    <property type="match status" value="1"/>
</dbReference>
<dbReference type="EMBL" id="KV878217">
    <property type="protein sequence ID" value="OJJ30703.1"/>
    <property type="molecule type" value="Genomic_DNA"/>
</dbReference>
<dbReference type="GeneID" id="63749565"/>
<dbReference type="Proteomes" id="UP000184383">
    <property type="component" value="Unassembled WGS sequence"/>
</dbReference>
<feature type="compositionally biased region" description="Polar residues" evidence="20">
    <location>
        <begin position="938"/>
        <end position="947"/>
    </location>
</feature>
<keyword evidence="9" id="KW-0862">Zinc</keyword>
<evidence type="ECO:0000256" key="12">
    <source>
        <dbReference type="ARBA" id="ARBA00023002"/>
    </source>
</evidence>
<dbReference type="SMART" id="SM00249">
    <property type="entry name" value="PHD"/>
    <property type="match status" value="1"/>
</dbReference>
<evidence type="ECO:0000259" key="21">
    <source>
        <dbReference type="PROSITE" id="PS50016"/>
    </source>
</evidence>
<feature type="compositionally biased region" description="Basic and acidic residues" evidence="20">
    <location>
        <begin position="1123"/>
        <end position="1140"/>
    </location>
</feature>
<feature type="compositionally biased region" description="Basic and acidic residues" evidence="20">
    <location>
        <begin position="901"/>
        <end position="919"/>
    </location>
</feature>
<comment type="similarity">
    <text evidence="4">Belongs to the JHDM1 histone demethylase family.</text>
</comment>
<dbReference type="InterPro" id="IPR019786">
    <property type="entry name" value="Zinc_finger_PHD-type_CS"/>
</dbReference>
<evidence type="ECO:0000256" key="2">
    <source>
        <dbReference type="ARBA" id="ARBA00003909"/>
    </source>
</evidence>
<accession>A0A1L9R747</accession>
<evidence type="ECO:0000256" key="8">
    <source>
        <dbReference type="ARBA" id="ARBA00022771"/>
    </source>
</evidence>
<feature type="compositionally biased region" description="Low complexity" evidence="20">
    <location>
        <begin position="1246"/>
        <end position="1262"/>
    </location>
</feature>
<evidence type="ECO:0000256" key="7">
    <source>
        <dbReference type="ARBA" id="ARBA00022723"/>
    </source>
</evidence>
<dbReference type="Gene3D" id="3.30.40.10">
    <property type="entry name" value="Zinc/RING finger domain, C3HC4 (zinc finger)"/>
    <property type="match status" value="1"/>
</dbReference>
<evidence type="ECO:0000256" key="5">
    <source>
        <dbReference type="ARBA" id="ARBA00013246"/>
    </source>
</evidence>
<feature type="compositionally biased region" description="Polar residues" evidence="20">
    <location>
        <begin position="1222"/>
        <end position="1237"/>
    </location>
</feature>
<dbReference type="InterPro" id="IPR001138">
    <property type="entry name" value="Zn2Cys6_DnaBD"/>
</dbReference>
<feature type="region of interest" description="Disordered" evidence="20">
    <location>
        <begin position="1"/>
        <end position="56"/>
    </location>
</feature>
<dbReference type="Gene3D" id="2.60.120.650">
    <property type="entry name" value="Cupin"/>
    <property type="match status" value="1"/>
</dbReference>
<dbReference type="OrthoDB" id="5876800at2759"/>
<dbReference type="InterPro" id="IPR003347">
    <property type="entry name" value="JmjC_dom"/>
</dbReference>
<comment type="function">
    <text evidence="2">Histone demethylase that specifically demethylates 'Lys-36' of histone H3, thereby playing a central role in histone code.</text>
</comment>
<evidence type="ECO:0000256" key="10">
    <source>
        <dbReference type="ARBA" id="ARBA00022853"/>
    </source>
</evidence>
<dbReference type="Pfam" id="PF00628">
    <property type="entry name" value="PHD"/>
    <property type="match status" value="1"/>
</dbReference>
<feature type="compositionally biased region" description="Low complexity" evidence="20">
    <location>
        <begin position="1338"/>
        <end position="1353"/>
    </location>
</feature>
<evidence type="ECO:0000256" key="20">
    <source>
        <dbReference type="SAM" id="MobiDB-lite"/>
    </source>
</evidence>
<evidence type="ECO:0000256" key="16">
    <source>
        <dbReference type="ARBA" id="ARBA00023242"/>
    </source>
</evidence>
<feature type="compositionally biased region" description="Basic and acidic residues" evidence="20">
    <location>
        <begin position="1267"/>
        <end position="1281"/>
    </location>
</feature>
<comment type="cofactor">
    <cofactor evidence="1">
        <name>Fe(2+)</name>
        <dbReference type="ChEBI" id="CHEBI:29033"/>
    </cofactor>
</comment>
<keyword evidence="14" id="KW-0805">Transcription regulation</keyword>
<protein>
    <recommendedName>
        <fullName evidence="6">JmjC domain-containing histone demethylation protein 1</fullName>
        <ecNumber evidence="5">1.14.11.27</ecNumber>
    </recommendedName>
    <alternativeName>
        <fullName evidence="17">[Histone-H3]-lysine-36 demethylase 1</fullName>
    </alternativeName>
</protein>
<evidence type="ECO:0000256" key="1">
    <source>
        <dbReference type="ARBA" id="ARBA00001954"/>
    </source>
</evidence>
<dbReference type="SMART" id="SM00558">
    <property type="entry name" value="JmjC"/>
    <property type="match status" value="1"/>
</dbReference>
<gene>
    <name evidence="23" type="ORF">ASPWEDRAFT_32861</name>
</gene>
<keyword evidence="11" id="KW-0223">Dioxygenase</keyword>
<dbReference type="GO" id="GO:0008270">
    <property type="term" value="F:zinc ion binding"/>
    <property type="evidence" value="ECO:0007669"/>
    <property type="project" value="UniProtKB-KW"/>
</dbReference>
<dbReference type="InterPro" id="IPR013083">
    <property type="entry name" value="Znf_RING/FYVE/PHD"/>
</dbReference>
<dbReference type="SUPFAM" id="SSF51197">
    <property type="entry name" value="Clavaminate synthase-like"/>
    <property type="match status" value="1"/>
</dbReference>
<evidence type="ECO:0000256" key="4">
    <source>
        <dbReference type="ARBA" id="ARBA00008037"/>
    </source>
</evidence>
<proteinExistence type="inferred from homology"/>
<dbReference type="PANTHER" id="PTHR23123">
    <property type="entry name" value="PHD/F-BOX CONTAINING PROTEIN"/>
    <property type="match status" value="1"/>
</dbReference>
<dbReference type="InterPro" id="IPR019787">
    <property type="entry name" value="Znf_PHD-finger"/>
</dbReference>
<dbReference type="EC" id="1.14.11.27" evidence="5"/>
<evidence type="ECO:0000256" key="6">
    <source>
        <dbReference type="ARBA" id="ARBA00015153"/>
    </source>
</evidence>
<evidence type="ECO:0000313" key="24">
    <source>
        <dbReference type="Proteomes" id="UP000184383"/>
    </source>
</evidence>
<dbReference type="PROSITE" id="PS01359">
    <property type="entry name" value="ZF_PHD_1"/>
    <property type="match status" value="1"/>
</dbReference>
<keyword evidence="15" id="KW-0804">Transcription</keyword>
<keyword evidence="24" id="KW-1185">Reference proteome</keyword>
<feature type="domain" description="PHD-type" evidence="21">
    <location>
        <begin position="324"/>
        <end position="384"/>
    </location>
</feature>
<keyword evidence="10" id="KW-0156">Chromatin regulator</keyword>
<dbReference type="GO" id="GO:0005634">
    <property type="term" value="C:nucleus"/>
    <property type="evidence" value="ECO:0007669"/>
    <property type="project" value="UniProtKB-SubCell"/>
</dbReference>
<sequence length="1416" mass="156859">MIGTTSFLNHLGSRPPRYRTPSPPRRAVEPISPTTTTDFRASWADRGGPRAASSDCDQFTANNGRYAAADGGVHHRSGHGRSSSTIDTLATIALATSPTFAPLSYRPPSQNSTSAIPLFPSEPIEPPERPAKRPRSEKDPSPFHPRAGAGPDANHHSVLDSMKTDAELLLNFARPSNFPPTTHSSKRLNTDESYNHYGGETKRQTKVGFGGVHAGPEDEKFAFNGLGSNNFPPSRMRSQSDGSAVISRPVVRGARPNTSSSTLPPIIWQEEGEDTIRWDSENHTQGNDVHIDTQHSGAMSNATLPKPMGLSAKMEDAHPEEPNQASCAACNLVRIPMDTEEQGEVTWISCDGCKRWFHIVCAGFKSDREIRTVDKFICRGCRPVYGQTTFVRKSSRARTAIDYAGLHQGLVKTATDSMEHHYIEPIRQGKIRFLPESFARMDPTLVTAEYFERGSGMTEPIVIPAHLNARHDLTPETDSEYDNLVQNAPTQEMFDELLEHLPEEGQAQEQVIDCGQDQLDMVIPDGLTVRAVAELYGPEERVEVIDVKSQQGEDKRWNMQKWADYYESTGAKVVRNVISLEVSQSRLGRLIRRPKIVRDLDLQDAVWPKELQGIGDYPKVQFYTLMSVANCYTDFHIDFGGSSVFYHILKGKKTFFFIPPKDKHLKKYEEWCNSPAQDTTFLGDQTKECYRVDLSEGDTMLIPSGWIHAVWTPENSLVIGGNFLTRLNYGMQIKISKIEKDTKVPRKFRYPFFQKIQWYTALKYLEEDPIPQSVLDMFMQDENYRFHREYPIYYEFGELANTPPPGSPYHNSRFYSQAELEGLPDLVKYLLRTALIAGSYIVDGVTIDARNAIKRSIPKGQGDPVDTIRNFAIWVAWKRGNEQAPQWIRPGVIESNAKISFTEKKPAGRPSRRSERNADNQRMYAERQAVQRLPEQIPVSSATSDTINPGPISRDSPVPPDTDTPLLANGSSSGTTMKEESVPKPRTAPRGSGLGPKRVACDACRKRRIRCRHKDEQSDTVSNKHMAVSAFGPGQNQSSLAHDAASALNSLAAIASEAGLQEGGNVMGLDHFEGSGKYNPTILSTPNASANRLHDVSPDGVHSGKKGRSKACDDCRKSKRRCIHDEYGRVDPVKAQERSKPRASSSAKRPRNEDDAILTAHKKPKQESTSPVVRPANLSRREGEMSNARPHSSDHAHEGVHSTKIVRPQVGVAETTKEAPLGQTSYASPPAFQTDTMVTKEVNTIPVSSQPTTTLVSPPTSLADETDVPHDQADGEGEHAVLHTPTSSSRHSSRQPRHVDRYIPEAQATKIAKLPTHTPFARRSSFGGTSTVAHKTTPGPSASKKPSSRPSSSHAKKSSSLTTDKKFDRHATSLSPGQSGKNTKRIAEGEPDADSLRLIREIQEQEFGLRKRATRV</sequence>
<dbReference type="RefSeq" id="XP_040684380.1">
    <property type="nucleotide sequence ID" value="XM_040833717.1"/>
</dbReference>
<dbReference type="CDD" id="cd15517">
    <property type="entry name" value="PHD_TCF19_like"/>
    <property type="match status" value="1"/>
</dbReference>
<dbReference type="GO" id="GO:0140680">
    <property type="term" value="F:histone H3K36me/H3K36me2 demethylase activity"/>
    <property type="evidence" value="ECO:0007669"/>
    <property type="project" value="UniProtKB-EC"/>
</dbReference>
<feature type="domain" description="JmjC" evidence="22">
    <location>
        <begin position="582"/>
        <end position="740"/>
    </location>
</feature>
<feature type="region of interest" description="Disordered" evidence="20">
    <location>
        <begin position="1083"/>
        <end position="1397"/>
    </location>
</feature>
<dbReference type="SUPFAM" id="SSF57903">
    <property type="entry name" value="FYVE/PHD zinc finger"/>
    <property type="match status" value="1"/>
</dbReference>
<evidence type="ECO:0000256" key="13">
    <source>
        <dbReference type="ARBA" id="ARBA00023004"/>
    </source>
</evidence>
<evidence type="ECO:0000256" key="3">
    <source>
        <dbReference type="ARBA" id="ARBA00004123"/>
    </source>
</evidence>
<comment type="catalytic activity">
    <reaction evidence="18">
        <text>N(6),N(6)-dimethyl-L-lysyl(36)-[histone H3] + 2 2-oxoglutarate + 2 O2 = L-lysyl(36)-[histone H3] + 2 formaldehyde + 2 succinate + 2 CO2</text>
        <dbReference type="Rhea" id="RHEA:42032"/>
        <dbReference type="Rhea" id="RHEA-COMP:9785"/>
        <dbReference type="Rhea" id="RHEA-COMP:9787"/>
        <dbReference type="ChEBI" id="CHEBI:15379"/>
        <dbReference type="ChEBI" id="CHEBI:16526"/>
        <dbReference type="ChEBI" id="CHEBI:16810"/>
        <dbReference type="ChEBI" id="CHEBI:16842"/>
        <dbReference type="ChEBI" id="CHEBI:29969"/>
        <dbReference type="ChEBI" id="CHEBI:30031"/>
        <dbReference type="ChEBI" id="CHEBI:61976"/>
        <dbReference type="EC" id="1.14.11.27"/>
    </reaction>
</comment>